<dbReference type="PANTHER" id="PTHR35788">
    <property type="entry name" value="EXPORTED PROTEIN-RELATED"/>
    <property type="match status" value="1"/>
</dbReference>
<evidence type="ECO:0008006" key="4">
    <source>
        <dbReference type="Google" id="ProtNLM"/>
    </source>
</evidence>
<organism evidence="2 3">
    <name type="scientific">Paenibacillus planticolens</name>
    <dbReference type="NCBI Taxonomy" id="2654976"/>
    <lineage>
        <taxon>Bacteria</taxon>
        <taxon>Bacillati</taxon>
        <taxon>Bacillota</taxon>
        <taxon>Bacilli</taxon>
        <taxon>Bacillales</taxon>
        <taxon>Paenibacillaceae</taxon>
        <taxon>Paenibacillus</taxon>
    </lineage>
</organism>
<dbReference type="InterPro" id="IPR052913">
    <property type="entry name" value="Glycopeptide_resist_protein"/>
</dbReference>
<evidence type="ECO:0000256" key="1">
    <source>
        <dbReference type="SAM" id="MobiDB-lite"/>
    </source>
</evidence>
<feature type="region of interest" description="Disordered" evidence="1">
    <location>
        <begin position="285"/>
        <end position="310"/>
    </location>
</feature>
<dbReference type="Proteomes" id="UP000618579">
    <property type="component" value="Unassembled WGS sequence"/>
</dbReference>
<dbReference type="InterPro" id="IPR007391">
    <property type="entry name" value="Vancomycin_resist_VanW"/>
</dbReference>
<protein>
    <recommendedName>
        <fullName evidence="4">VanW like protein</fullName>
    </recommendedName>
</protein>
<dbReference type="EMBL" id="WHNZ01000022">
    <property type="protein sequence ID" value="NOV00945.1"/>
    <property type="molecule type" value="Genomic_DNA"/>
</dbReference>
<keyword evidence="3" id="KW-1185">Reference proteome</keyword>
<dbReference type="RefSeq" id="WP_171683782.1">
    <property type="nucleotide sequence ID" value="NZ_WHNZ01000022.1"/>
</dbReference>
<evidence type="ECO:0000313" key="2">
    <source>
        <dbReference type="EMBL" id="NOV00945.1"/>
    </source>
</evidence>
<dbReference type="PANTHER" id="PTHR35788:SF1">
    <property type="entry name" value="EXPORTED PROTEIN"/>
    <property type="match status" value="1"/>
</dbReference>
<comment type="caution">
    <text evidence="2">The sequence shown here is derived from an EMBL/GenBank/DDBJ whole genome shotgun (WGS) entry which is preliminary data.</text>
</comment>
<sequence>MIHGWIAGLLLLLQQSEAPETATKDGTSPIQANVQREAYRLDYVDLPLIDNERLNRLMVEMEKKAYRKPVNAIISDAGVIVKEIPGARLNRKAFVEQFYNHFYSDGPLEFDVPQSSIYPKVDSELLASIRVHPIGYYVTYFNSNNKHRFTNIKLATQAINNYVVLPNETFSFNRVVGVRTRGRGYMPAKVIVRGEFSEGIGGGICQTSSTLFNAADRAGLTIVERYSHSRSVPYVPSGRDATVNWGGPDFSFKNNYNQPVLIRAQALPGRVYVSIYSSEQINHKPRHVPGASKALPEEITVGADPNKSAP</sequence>
<name>A0ABX1ZQR8_9BACL</name>
<dbReference type="Pfam" id="PF04294">
    <property type="entry name" value="VanW"/>
    <property type="match status" value="1"/>
</dbReference>
<reference evidence="2 3" key="1">
    <citation type="submission" date="2019-10" db="EMBL/GenBank/DDBJ databases">
        <title>Description of Paenibacillus pedi sp. nov.</title>
        <authorList>
            <person name="Carlier A."/>
            <person name="Qi S."/>
        </authorList>
    </citation>
    <scope>NUCLEOTIDE SEQUENCE [LARGE SCALE GENOMIC DNA]</scope>
    <source>
        <strain evidence="2 3">LMG 31457</strain>
    </source>
</reference>
<accession>A0ABX1ZQR8</accession>
<evidence type="ECO:0000313" key="3">
    <source>
        <dbReference type="Proteomes" id="UP000618579"/>
    </source>
</evidence>
<gene>
    <name evidence="2" type="ORF">GC097_13055</name>
</gene>
<proteinExistence type="predicted"/>